<organism evidence="1 2">
    <name type="scientific">Salvator merianae</name>
    <name type="common">Argentine black and white tegu</name>
    <name type="synonym">Tupinambis merianae</name>
    <dbReference type="NCBI Taxonomy" id="96440"/>
    <lineage>
        <taxon>Eukaryota</taxon>
        <taxon>Metazoa</taxon>
        <taxon>Chordata</taxon>
        <taxon>Craniata</taxon>
        <taxon>Vertebrata</taxon>
        <taxon>Euteleostomi</taxon>
        <taxon>Lepidosauria</taxon>
        <taxon>Squamata</taxon>
        <taxon>Bifurcata</taxon>
        <taxon>Unidentata</taxon>
        <taxon>Episquamata</taxon>
        <taxon>Laterata</taxon>
        <taxon>Teiioidea</taxon>
        <taxon>Teiidae</taxon>
        <taxon>Salvator</taxon>
    </lineage>
</organism>
<evidence type="ECO:0000313" key="2">
    <source>
        <dbReference type="Proteomes" id="UP000694421"/>
    </source>
</evidence>
<reference evidence="1" key="2">
    <citation type="submission" date="2025-09" db="UniProtKB">
        <authorList>
            <consortium name="Ensembl"/>
        </authorList>
    </citation>
    <scope>IDENTIFICATION</scope>
</reference>
<keyword evidence="2" id="KW-1185">Reference proteome</keyword>
<accession>A0A8D0ECL5</accession>
<sequence>MSEKKQPVNLGLLEEDDEAELEKLKPGISGWILDARMPLPPSNLDCS</sequence>
<dbReference type="Ensembl" id="ENSSMRT00000034498.1">
    <property type="protein sequence ID" value="ENSSMRP00000029567.1"/>
    <property type="gene ID" value="ENSSMRG00000022721.1"/>
</dbReference>
<protein>
    <submittedName>
        <fullName evidence="1">Uncharacterized protein</fullName>
    </submittedName>
</protein>
<dbReference type="AlphaFoldDB" id="A0A8D0ECL5"/>
<proteinExistence type="predicted"/>
<reference evidence="1" key="1">
    <citation type="submission" date="2025-08" db="UniProtKB">
        <authorList>
            <consortium name="Ensembl"/>
        </authorList>
    </citation>
    <scope>IDENTIFICATION</scope>
</reference>
<name>A0A8D0ECL5_SALMN</name>
<evidence type="ECO:0000313" key="1">
    <source>
        <dbReference type="Ensembl" id="ENSSMRP00000029567.1"/>
    </source>
</evidence>
<dbReference type="Proteomes" id="UP000694421">
    <property type="component" value="Unplaced"/>
</dbReference>